<evidence type="ECO:0000313" key="3">
    <source>
        <dbReference type="EMBL" id="MBD2319585.1"/>
    </source>
</evidence>
<sequence length="504" mass="52689">MSILQGVVMITEVQEPQSVSLSDEIDFAELTGFQPDVNHDAGLAIDDFSEAPDPEQYRTIRGIVGSPFSKIALVGGVGSLGFLLVGLFMNSIMSPSNAKQLTVTSDDPQLFLNPMVDPKDAEIAKFKTDLALGSQLSGGKLKTLSPTNLPKSDSKVDSKDKLEANPAKPVDLPPIAPVRNLSVPPVQPIPMQQVMSQPTPVMLPPRNFSASPPEAKNPADEWQRLASIGSYGNLAAPTEMSRAIAVSPVATNNANNPNSAIPSIEKPPLNSLTNYLAQAEKSLPRATPANTLLVGTTAKAALKTSVVFSTDGSRTMGSAPGLIPKFIVTLQEPIATADGKPVIPADAVLIVTARPLDAKSGLAELDVVGIAIAGRELIPPPNAISIRGAEGAPLVADKYFDRGSEISGMDAATFITSALAEVGKLTNSPTTTSSISSIGGSATVSTAPPPNYIGAAISGGFGILSETLNRRSQQAIEEIKTRPNVFFIPAGKELQVFVNQTVTF</sequence>
<keyword evidence="2" id="KW-1133">Transmembrane helix</keyword>
<dbReference type="InterPro" id="IPR005498">
    <property type="entry name" value="T4SS_VirB10/TraB/TrbI"/>
</dbReference>
<gene>
    <name evidence="3" type="ORF">H6G05_22445</name>
</gene>
<name>A0ABR8CGT9_9CYAN</name>
<protein>
    <submittedName>
        <fullName evidence="3">Uncharacterized protein</fullName>
    </submittedName>
</protein>
<comment type="caution">
    <text evidence="3">The sequence shown here is derived from an EMBL/GenBank/DDBJ whole genome shotgun (WGS) entry which is preliminary data.</text>
</comment>
<organism evidence="3 4">
    <name type="scientific">Phormidium tenue FACHB-1050</name>
    <dbReference type="NCBI Taxonomy" id="2692857"/>
    <lineage>
        <taxon>Bacteria</taxon>
        <taxon>Bacillati</taxon>
        <taxon>Cyanobacteriota</taxon>
        <taxon>Cyanophyceae</taxon>
        <taxon>Oscillatoriophycideae</taxon>
        <taxon>Oscillatoriales</taxon>
        <taxon>Oscillatoriaceae</taxon>
        <taxon>Phormidium</taxon>
    </lineage>
</organism>
<accession>A0ABR8CGT9</accession>
<keyword evidence="4" id="KW-1185">Reference proteome</keyword>
<evidence type="ECO:0000256" key="1">
    <source>
        <dbReference type="SAM" id="MobiDB-lite"/>
    </source>
</evidence>
<feature type="region of interest" description="Disordered" evidence="1">
    <location>
        <begin position="137"/>
        <end position="176"/>
    </location>
</feature>
<evidence type="ECO:0000313" key="4">
    <source>
        <dbReference type="Proteomes" id="UP000618445"/>
    </source>
</evidence>
<proteinExistence type="predicted"/>
<dbReference type="EMBL" id="JACJQY010000057">
    <property type="protein sequence ID" value="MBD2319585.1"/>
    <property type="molecule type" value="Genomic_DNA"/>
</dbReference>
<keyword evidence="2" id="KW-0812">Transmembrane</keyword>
<dbReference type="Proteomes" id="UP000618445">
    <property type="component" value="Unassembled WGS sequence"/>
</dbReference>
<keyword evidence="2" id="KW-0472">Membrane</keyword>
<evidence type="ECO:0000256" key="2">
    <source>
        <dbReference type="SAM" id="Phobius"/>
    </source>
</evidence>
<dbReference type="RefSeq" id="WP_190581753.1">
    <property type="nucleotide sequence ID" value="NZ_CAWPQU010000053.1"/>
</dbReference>
<reference evidence="3 4" key="1">
    <citation type="journal article" date="2020" name="ISME J.">
        <title>Comparative genomics reveals insights into cyanobacterial evolution and habitat adaptation.</title>
        <authorList>
            <person name="Chen M.Y."/>
            <person name="Teng W.K."/>
            <person name="Zhao L."/>
            <person name="Hu C.X."/>
            <person name="Zhou Y.K."/>
            <person name="Han B.P."/>
            <person name="Song L.R."/>
            <person name="Shu W.S."/>
        </authorList>
    </citation>
    <scope>NUCLEOTIDE SEQUENCE [LARGE SCALE GENOMIC DNA]</scope>
    <source>
        <strain evidence="3 4">FACHB-1050</strain>
    </source>
</reference>
<dbReference type="Pfam" id="PF03743">
    <property type="entry name" value="TrbI"/>
    <property type="match status" value="1"/>
</dbReference>
<feature type="compositionally biased region" description="Basic and acidic residues" evidence="1">
    <location>
        <begin position="152"/>
        <end position="163"/>
    </location>
</feature>
<feature type="transmembrane region" description="Helical" evidence="2">
    <location>
        <begin position="71"/>
        <end position="93"/>
    </location>
</feature>